<dbReference type="Pfam" id="PF07907">
    <property type="entry name" value="YibE_F"/>
    <property type="match status" value="1"/>
</dbReference>
<gene>
    <name evidence="2" type="ORF">EV193_11582</name>
</gene>
<proteinExistence type="predicted"/>
<accession>A0A4V2ERG2</accession>
<feature type="transmembrane region" description="Helical" evidence="1">
    <location>
        <begin position="12"/>
        <end position="34"/>
    </location>
</feature>
<keyword evidence="1" id="KW-0472">Membrane</keyword>
<keyword evidence="3" id="KW-1185">Reference proteome</keyword>
<sequence length="163" mass="16423">MVGELVGAPVQLGIAQLLVPLAVLAGLFALAVIALSRWRGLAALGALAVCLLGLTEFVLPAIIEGNDPLVVAVIGCTVIMVVALYLTHGVNARTSVALVATVASLAITGVLGHFALAYAGTALPMLLLFTLTGLPGEHALAALAVGNRLPLPNESGHLREGAP</sequence>
<dbReference type="EMBL" id="SGWQ01000015">
    <property type="protein sequence ID" value="RZS31203.1"/>
    <property type="molecule type" value="Genomic_DNA"/>
</dbReference>
<dbReference type="Proteomes" id="UP000294257">
    <property type="component" value="Unassembled WGS sequence"/>
</dbReference>
<feature type="transmembrane region" description="Helical" evidence="1">
    <location>
        <begin position="98"/>
        <end position="119"/>
    </location>
</feature>
<dbReference type="AlphaFoldDB" id="A0A4V2ERG2"/>
<reference evidence="2 3" key="1">
    <citation type="submission" date="2019-02" db="EMBL/GenBank/DDBJ databases">
        <title>Genomic Encyclopedia of Type Strains, Phase IV (KMG-IV): sequencing the most valuable type-strain genomes for metagenomic binning, comparative biology and taxonomic classification.</title>
        <authorList>
            <person name="Goeker M."/>
        </authorList>
    </citation>
    <scope>NUCLEOTIDE SEQUENCE [LARGE SCALE GENOMIC DNA]</scope>
    <source>
        <strain evidence="2 3">DSM 101727</strain>
    </source>
</reference>
<evidence type="ECO:0000313" key="2">
    <source>
        <dbReference type="EMBL" id="RZS31203.1"/>
    </source>
</evidence>
<dbReference type="PANTHER" id="PTHR41771">
    <property type="entry name" value="MEMBRANE PROTEIN-RELATED"/>
    <property type="match status" value="1"/>
</dbReference>
<dbReference type="InterPro" id="IPR012507">
    <property type="entry name" value="YibE_F"/>
</dbReference>
<evidence type="ECO:0000313" key="3">
    <source>
        <dbReference type="Proteomes" id="UP000294257"/>
    </source>
</evidence>
<organism evidence="2 3">
    <name type="scientific">Herbihabitans rhizosphaerae</name>
    <dbReference type="NCBI Taxonomy" id="1872711"/>
    <lineage>
        <taxon>Bacteria</taxon>
        <taxon>Bacillati</taxon>
        <taxon>Actinomycetota</taxon>
        <taxon>Actinomycetes</taxon>
        <taxon>Pseudonocardiales</taxon>
        <taxon>Pseudonocardiaceae</taxon>
        <taxon>Herbihabitans</taxon>
    </lineage>
</organism>
<feature type="transmembrane region" description="Helical" evidence="1">
    <location>
        <begin position="69"/>
        <end position="86"/>
    </location>
</feature>
<name>A0A4V2ERG2_9PSEU</name>
<keyword evidence="1" id="KW-1133">Transmembrane helix</keyword>
<protein>
    <submittedName>
        <fullName evidence="2">YibE/F-like protein</fullName>
    </submittedName>
</protein>
<feature type="transmembrane region" description="Helical" evidence="1">
    <location>
        <begin position="41"/>
        <end position="63"/>
    </location>
</feature>
<comment type="caution">
    <text evidence="2">The sequence shown here is derived from an EMBL/GenBank/DDBJ whole genome shotgun (WGS) entry which is preliminary data.</text>
</comment>
<evidence type="ECO:0000256" key="1">
    <source>
        <dbReference type="SAM" id="Phobius"/>
    </source>
</evidence>
<keyword evidence="1" id="KW-0812">Transmembrane</keyword>
<dbReference type="PANTHER" id="PTHR41771:SF1">
    <property type="entry name" value="MEMBRANE PROTEIN"/>
    <property type="match status" value="1"/>
</dbReference>